<keyword evidence="7" id="KW-1185">Reference proteome</keyword>
<dbReference type="AlphaFoldDB" id="A0A6L5GU13"/>
<protein>
    <submittedName>
        <fullName evidence="6">Uncharacterized protein</fullName>
    </submittedName>
</protein>
<dbReference type="Pfam" id="PF07486">
    <property type="entry name" value="Hydrolase_2"/>
    <property type="match status" value="1"/>
</dbReference>
<evidence type="ECO:0000259" key="5">
    <source>
        <dbReference type="Pfam" id="PF24568"/>
    </source>
</evidence>
<evidence type="ECO:0000313" key="7">
    <source>
        <dbReference type="Proteomes" id="UP000473648"/>
    </source>
</evidence>
<feature type="domain" description="Peptidoglycan hydrolase PcsB coiled-coil" evidence="5">
    <location>
        <begin position="26"/>
        <end position="94"/>
    </location>
</feature>
<dbReference type="Proteomes" id="UP000473648">
    <property type="component" value="Unassembled WGS sequence"/>
</dbReference>
<name>A0A6L5GU13_9FIRM</name>
<organism evidence="6 7">
    <name type="scientific">Candidatus Pseudoramibacter fermentans</name>
    <dbReference type="NCBI Taxonomy" id="2594427"/>
    <lineage>
        <taxon>Bacteria</taxon>
        <taxon>Bacillati</taxon>
        <taxon>Bacillota</taxon>
        <taxon>Clostridia</taxon>
        <taxon>Eubacteriales</taxon>
        <taxon>Eubacteriaceae</taxon>
        <taxon>Pseudoramibacter</taxon>
    </lineage>
</organism>
<evidence type="ECO:0000256" key="3">
    <source>
        <dbReference type="SAM" id="MobiDB-lite"/>
    </source>
</evidence>
<keyword evidence="1" id="KW-0732">Signal</keyword>
<dbReference type="InterPro" id="IPR042047">
    <property type="entry name" value="SleB_dom1"/>
</dbReference>
<dbReference type="Gene3D" id="1.10.10.2520">
    <property type="entry name" value="Cell wall hydrolase SleB, domain 1"/>
    <property type="match status" value="1"/>
</dbReference>
<dbReference type="Pfam" id="PF24568">
    <property type="entry name" value="CC_PcsB"/>
    <property type="match status" value="1"/>
</dbReference>
<proteinExistence type="predicted"/>
<dbReference type="GO" id="GO:0016787">
    <property type="term" value="F:hydrolase activity"/>
    <property type="evidence" value="ECO:0007669"/>
    <property type="project" value="InterPro"/>
</dbReference>
<keyword evidence="2" id="KW-0175">Coiled coil</keyword>
<dbReference type="InterPro" id="IPR011105">
    <property type="entry name" value="Cell_wall_hydrolase_SleB"/>
</dbReference>
<comment type="caution">
    <text evidence="6">The sequence shown here is derived from an EMBL/GenBank/DDBJ whole genome shotgun (WGS) entry which is preliminary data.</text>
</comment>
<accession>A0A6L5GU13</accession>
<feature type="region of interest" description="Disordered" evidence="3">
    <location>
        <begin position="130"/>
        <end position="151"/>
    </location>
</feature>
<dbReference type="InterPro" id="IPR057309">
    <property type="entry name" value="PcsB_CC"/>
</dbReference>
<evidence type="ECO:0000259" key="4">
    <source>
        <dbReference type="Pfam" id="PF07486"/>
    </source>
</evidence>
<sequence>MNKLNSQINQINQQIADNTQKLEQTKADLATAKKNMGQRARVMYMFGNDGIMSALFTSNSLTETLSRIESVRTINSADQKTVEDVENLQTQVEQTQQNLQNQQKELKQQKEQVQAQQATYNKKLEEEQKQLQQYAAQTSSSTAASTTNGSTADPGDQLDFICAVVAAECNASYDGALAVISCVMNRVDSGKWGGHDAVSVLKAPGQFAAYLDGPYKRYLGGKYPGYVKQAVIDCMQNGKRNHPYQSFRSGSSYGVWNCGGNSYR</sequence>
<gene>
    <name evidence="6" type="ORF">FRC53_07770</name>
</gene>
<evidence type="ECO:0000313" key="6">
    <source>
        <dbReference type="EMBL" id="MQM73290.1"/>
    </source>
</evidence>
<evidence type="ECO:0000256" key="2">
    <source>
        <dbReference type="SAM" id="Coils"/>
    </source>
</evidence>
<feature type="coiled-coil region" evidence="2">
    <location>
        <begin position="1"/>
        <end position="35"/>
    </location>
</feature>
<dbReference type="Gene3D" id="6.10.250.3150">
    <property type="match status" value="1"/>
</dbReference>
<reference evidence="6" key="1">
    <citation type="journal article" date="2020" name="Appl. Environ. Microbiol.">
        <title>Medium-Chain Fatty Acid Synthesis by 'Candidatus Weimeria bifida' gen. nov., sp. nov., and 'Candidatus Pseudoramibacter fermentans' sp. nov.</title>
        <authorList>
            <person name="Scarborough M.J."/>
            <person name="Myers K.S."/>
            <person name="Donohue T.J."/>
            <person name="Noguera D.R."/>
        </authorList>
    </citation>
    <scope>NUCLEOTIDE SEQUENCE</scope>
    <source>
        <strain evidence="6">EUB1.1</strain>
    </source>
</reference>
<feature type="domain" description="Cell wall hydrolase SleB" evidence="4">
    <location>
        <begin position="172"/>
        <end position="243"/>
    </location>
</feature>
<dbReference type="EMBL" id="VOGB01000005">
    <property type="protein sequence ID" value="MQM73290.1"/>
    <property type="molecule type" value="Genomic_DNA"/>
</dbReference>
<evidence type="ECO:0000256" key="1">
    <source>
        <dbReference type="ARBA" id="ARBA00022729"/>
    </source>
</evidence>